<feature type="compositionally biased region" description="Basic residues" evidence="1">
    <location>
        <begin position="316"/>
        <end position="325"/>
    </location>
</feature>
<evidence type="ECO:0000313" key="4">
    <source>
        <dbReference type="Proteomes" id="UP000799771"/>
    </source>
</evidence>
<feature type="region of interest" description="Disordered" evidence="1">
    <location>
        <begin position="1"/>
        <end position="405"/>
    </location>
</feature>
<feature type="compositionally biased region" description="Polar residues" evidence="1">
    <location>
        <begin position="18"/>
        <end position="29"/>
    </location>
</feature>
<dbReference type="PANTHER" id="PTHR22929">
    <property type="entry name" value="RNA POLYMERASE III TRANSCRIPTION INITIATION FACTOR B"/>
    <property type="match status" value="1"/>
</dbReference>
<reference evidence="3" key="1">
    <citation type="journal article" date="2020" name="Stud. Mycol.">
        <title>101 Dothideomycetes genomes: a test case for predicting lifestyles and emergence of pathogens.</title>
        <authorList>
            <person name="Haridas S."/>
            <person name="Albert R."/>
            <person name="Binder M."/>
            <person name="Bloem J."/>
            <person name="Labutti K."/>
            <person name="Salamov A."/>
            <person name="Andreopoulos B."/>
            <person name="Baker S."/>
            <person name="Barry K."/>
            <person name="Bills G."/>
            <person name="Bluhm B."/>
            <person name="Cannon C."/>
            <person name="Castanera R."/>
            <person name="Culley D."/>
            <person name="Daum C."/>
            <person name="Ezra D."/>
            <person name="Gonzalez J."/>
            <person name="Henrissat B."/>
            <person name="Kuo A."/>
            <person name="Liang C."/>
            <person name="Lipzen A."/>
            <person name="Lutzoni F."/>
            <person name="Magnuson J."/>
            <person name="Mondo S."/>
            <person name="Nolan M."/>
            <person name="Ohm R."/>
            <person name="Pangilinan J."/>
            <person name="Park H.-J."/>
            <person name="Ramirez L."/>
            <person name="Alfaro M."/>
            <person name="Sun H."/>
            <person name="Tritt A."/>
            <person name="Yoshinaga Y."/>
            <person name="Zwiers L.-H."/>
            <person name="Turgeon B."/>
            <person name="Goodwin S."/>
            <person name="Spatafora J."/>
            <person name="Crous P."/>
            <person name="Grigoriev I."/>
        </authorList>
    </citation>
    <scope>NUCLEOTIDE SEQUENCE</scope>
    <source>
        <strain evidence="3">CBS 119687</strain>
    </source>
</reference>
<dbReference type="AlphaFoldDB" id="A0A6A6A9J5"/>
<sequence>MSAEDGADKTQAPKPAPTFTSFINKNTSGKKVAPKAARRRAPIPPTPSASTAASTAEPPTSQTEPEPTPPTVAQLPTPAATQEPAAQNVPQPETSAVEPLTAPSVVQAAPSPATQPVPTPVSTNIEAQHAPPPQPSHATTPQPAEPLDTDRPAKRRRTQPPAEESTAAPPPRQEPESQTIVSEDAHATVVEEGDQQSAAQTTEEDGVRSIEEGTSQPTEKEAGAQQSRKRTRLPWVAVNHAPEDEPTTAPAKRTRQPARARGKAKAVVAADAEEQEGDEEDDGQPARKRPRAKARNKRGADEANADGEFEVEAPAKKPRKPRKKKAAADGAVEGEAEPAADATEGATTRKPRKPRQPRRRIQNTTEGETADGEEVAQPKRKGRPPREDTPPEAEHQTIDPETTFMDSLASRNIRVGKLSNLERRMRGIDWDEVKQRQREEDRRIIHTKETQAAVDKLLNAAGEDLEAANAEQGPRMRVVGDRIELIHDSGTIDREAEADMHIATMEVHEEADLTTRITTRSFMKNGKRFPNDFLLPGQGHRWTQDQTDRFYHGLRMYGTDFQMISMMFPNLSRRVVKTKFTREERENPDKVAQCLLGELEMASGWGAFLQASELQDSHFADADEIKRQMDEVEVRMRVEIEAAKAETAERKRQLKEAGLLPEGEEGAPDREDGKGRKKRREKGKQVTFREEEGVEILGGLDEDPNWGQ</sequence>
<dbReference type="GO" id="GO:0070898">
    <property type="term" value="P:RNA polymerase III preinitiation complex assembly"/>
    <property type="evidence" value="ECO:0007669"/>
    <property type="project" value="TreeGrafter"/>
</dbReference>
<proteinExistence type="predicted"/>
<accession>A0A6A6A9J5</accession>
<dbReference type="Pfam" id="PF15963">
    <property type="entry name" value="Myb_DNA-bind_7"/>
    <property type="match status" value="1"/>
</dbReference>
<keyword evidence="4" id="KW-1185">Reference proteome</keyword>
<feature type="compositionally biased region" description="Basic residues" evidence="1">
    <location>
        <begin position="349"/>
        <end position="361"/>
    </location>
</feature>
<dbReference type="Gene3D" id="1.20.58.1880">
    <property type="match status" value="1"/>
</dbReference>
<dbReference type="InterPro" id="IPR009057">
    <property type="entry name" value="Homeodomain-like_sf"/>
</dbReference>
<protein>
    <recommendedName>
        <fullName evidence="2">Transcription factor TFIIIB component B'' Myb domain-containing protein</fullName>
    </recommendedName>
</protein>
<dbReference type="GeneID" id="54413386"/>
<dbReference type="Proteomes" id="UP000799771">
    <property type="component" value="Unassembled WGS sequence"/>
</dbReference>
<evidence type="ECO:0000256" key="1">
    <source>
        <dbReference type="SAM" id="MobiDB-lite"/>
    </source>
</evidence>
<gene>
    <name evidence="3" type="ORF">P153DRAFT_432237</name>
</gene>
<feature type="compositionally biased region" description="Basic and acidic residues" evidence="1">
    <location>
        <begin position="646"/>
        <end position="655"/>
    </location>
</feature>
<feature type="compositionally biased region" description="Low complexity" evidence="1">
    <location>
        <begin position="102"/>
        <end position="112"/>
    </location>
</feature>
<dbReference type="RefSeq" id="XP_033523021.1">
    <property type="nucleotide sequence ID" value="XM_033672954.1"/>
</dbReference>
<dbReference type="PANTHER" id="PTHR22929:SF0">
    <property type="entry name" value="TRANSCRIPTION FACTOR TFIIIB COMPONENT B'' HOMOLOG"/>
    <property type="match status" value="1"/>
</dbReference>
<feature type="region of interest" description="Disordered" evidence="1">
    <location>
        <begin position="646"/>
        <end position="708"/>
    </location>
</feature>
<evidence type="ECO:0000313" key="3">
    <source>
        <dbReference type="EMBL" id="KAF2128632.1"/>
    </source>
</evidence>
<feature type="compositionally biased region" description="Low complexity" evidence="1">
    <location>
        <begin position="48"/>
        <end position="87"/>
    </location>
</feature>
<name>A0A6A6A9J5_9PLEO</name>
<feature type="compositionally biased region" description="Basic residues" evidence="1">
    <location>
        <begin position="252"/>
        <end position="264"/>
    </location>
</feature>
<feature type="compositionally biased region" description="Basic residues" evidence="1">
    <location>
        <begin position="286"/>
        <end position="297"/>
    </location>
</feature>
<dbReference type="GO" id="GO:0000126">
    <property type="term" value="C:transcription factor TFIIIB complex"/>
    <property type="evidence" value="ECO:0007669"/>
    <property type="project" value="TreeGrafter"/>
</dbReference>
<dbReference type="EMBL" id="ML977508">
    <property type="protein sequence ID" value="KAF2128632.1"/>
    <property type="molecule type" value="Genomic_DNA"/>
</dbReference>
<dbReference type="GO" id="GO:0001156">
    <property type="term" value="F:TFIIIC-class transcription factor complex binding"/>
    <property type="evidence" value="ECO:0007669"/>
    <property type="project" value="TreeGrafter"/>
</dbReference>
<organism evidence="3 4">
    <name type="scientific">Dothidotthia symphoricarpi CBS 119687</name>
    <dbReference type="NCBI Taxonomy" id="1392245"/>
    <lineage>
        <taxon>Eukaryota</taxon>
        <taxon>Fungi</taxon>
        <taxon>Dikarya</taxon>
        <taxon>Ascomycota</taxon>
        <taxon>Pezizomycotina</taxon>
        <taxon>Dothideomycetes</taxon>
        <taxon>Pleosporomycetidae</taxon>
        <taxon>Pleosporales</taxon>
        <taxon>Dothidotthiaceae</taxon>
        <taxon>Dothidotthia</taxon>
    </lineage>
</organism>
<evidence type="ECO:0000259" key="2">
    <source>
        <dbReference type="Pfam" id="PF15963"/>
    </source>
</evidence>
<dbReference type="SUPFAM" id="SSF46689">
    <property type="entry name" value="Homeodomain-like"/>
    <property type="match status" value="1"/>
</dbReference>
<feature type="compositionally biased region" description="Acidic residues" evidence="1">
    <location>
        <begin position="271"/>
        <end position="283"/>
    </location>
</feature>
<feature type="compositionally biased region" description="Basic residues" evidence="1">
    <location>
        <begin position="32"/>
        <end position="41"/>
    </location>
</feature>
<dbReference type="OrthoDB" id="272624at2759"/>
<feature type="domain" description="Transcription factor TFIIIB component B'' Myb" evidence="2">
    <location>
        <begin position="540"/>
        <end position="598"/>
    </location>
</feature>
<feature type="compositionally biased region" description="Basic and acidic residues" evidence="1">
    <location>
        <begin position="384"/>
        <end position="398"/>
    </location>
</feature>
<dbReference type="InterPro" id="IPR039467">
    <property type="entry name" value="TFIIIB_B''_Myb"/>
</dbReference>